<dbReference type="Pfam" id="PF03471">
    <property type="entry name" value="CorC_HlyC"/>
    <property type="match status" value="1"/>
</dbReference>
<accession>A0A418T275</accession>
<keyword evidence="15" id="KW-1185">Reference proteome</keyword>
<dbReference type="PANTHER" id="PTHR43099:SF5">
    <property type="entry name" value="HLYC_CORC FAMILY TRANSPORTER"/>
    <property type="match status" value="1"/>
</dbReference>
<evidence type="ECO:0000256" key="10">
    <source>
        <dbReference type="PROSITE-ProRule" id="PRU01193"/>
    </source>
</evidence>
<reference evidence="15" key="1">
    <citation type="submission" date="2018-09" db="EMBL/GenBank/DDBJ databases">
        <title>Acidovorax cavernicola nov. sp. isolated from Gruta de las Maravillas (Aracena, Spain).</title>
        <authorList>
            <person name="Jurado V."/>
            <person name="Gutierrez-Patricio S."/>
            <person name="Gonzalez-Pimentel J.L."/>
            <person name="Miller A.Z."/>
            <person name="Laiz L."/>
            <person name="Saiz-Jimenez C."/>
        </authorList>
    </citation>
    <scope>NUCLEOTIDE SEQUENCE [LARGE SCALE GENOMIC DNA]</scope>
    <source>
        <strain evidence="15">1011MAR3C25</strain>
    </source>
</reference>
<dbReference type="RefSeq" id="WP_119746964.1">
    <property type="nucleotide sequence ID" value="NZ_QZCG01000003.1"/>
</dbReference>
<keyword evidence="5" id="KW-0677">Repeat</keyword>
<dbReference type="PANTHER" id="PTHR43099">
    <property type="entry name" value="UPF0053 PROTEIN YRKA"/>
    <property type="match status" value="1"/>
</dbReference>
<feature type="transmembrane region" description="Helical" evidence="11">
    <location>
        <begin position="133"/>
        <end position="155"/>
    </location>
</feature>
<dbReference type="InterPro" id="IPR036318">
    <property type="entry name" value="FAD-bd_PCMH-like_sf"/>
</dbReference>
<keyword evidence="3" id="KW-1003">Cell membrane</keyword>
<gene>
    <name evidence="14" type="ORF">D3P04_06205</name>
</gene>
<evidence type="ECO:0000256" key="2">
    <source>
        <dbReference type="ARBA" id="ARBA00006446"/>
    </source>
</evidence>
<dbReference type="Gene3D" id="3.30.465.10">
    <property type="match status" value="1"/>
</dbReference>
<dbReference type="InterPro" id="IPR000644">
    <property type="entry name" value="CBS_dom"/>
</dbReference>
<dbReference type="SUPFAM" id="SSF54631">
    <property type="entry name" value="CBS-domain pair"/>
    <property type="match status" value="1"/>
</dbReference>
<feature type="transmembrane region" description="Helical" evidence="11">
    <location>
        <begin position="100"/>
        <end position="121"/>
    </location>
</feature>
<evidence type="ECO:0000313" key="14">
    <source>
        <dbReference type="EMBL" id="RJE87322.1"/>
    </source>
</evidence>
<dbReference type="OrthoDB" id="9805314at2"/>
<dbReference type="Pfam" id="PF01595">
    <property type="entry name" value="CNNM"/>
    <property type="match status" value="1"/>
</dbReference>
<dbReference type="CDD" id="cd04590">
    <property type="entry name" value="CBS_pair_CorC_HlyC_assoc"/>
    <property type="match status" value="1"/>
</dbReference>
<dbReference type="FunFam" id="3.30.465.10:FF:000023">
    <property type="entry name" value="Magnesium and cobalt transporter"/>
    <property type="match status" value="1"/>
</dbReference>
<dbReference type="PROSITE" id="PS51846">
    <property type="entry name" value="CNNM"/>
    <property type="match status" value="1"/>
</dbReference>
<name>A0A418T275_9RHOB</name>
<dbReference type="InterPro" id="IPR044751">
    <property type="entry name" value="Ion_transp-like_CBS"/>
</dbReference>
<comment type="similarity">
    <text evidence="2">Belongs to the UPF0053 family. Hemolysin C subfamily.</text>
</comment>
<dbReference type="SUPFAM" id="SSF56176">
    <property type="entry name" value="FAD-binding/transporter-associated domain-like"/>
    <property type="match status" value="1"/>
</dbReference>
<dbReference type="Proteomes" id="UP000284202">
    <property type="component" value="Unassembled WGS sequence"/>
</dbReference>
<keyword evidence="7 9" id="KW-0129">CBS domain</keyword>
<feature type="domain" description="CBS" evidence="12">
    <location>
        <begin position="281"/>
        <end position="338"/>
    </location>
</feature>
<evidence type="ECO:0000256" key="7">
    <source>
        <dbReference type="ARBA" id="ARBA00023122"/>
    </source>
</evidence>
<evidence type="ECO:0000256" key="4">
    <source>
        <dbReference type="ARBA" id="ARBA00022692"/>
    </source>
</evidence>
<dbReference type="AlphaFoldDB" id="A0A418T275"/>
<proteinExistence type="inferred from homology"/>
<dbReference type="SMART" id="SM01091">
    <property type="entry name" value="CorC_HlyC"/>
    <property type="match status" value="1"/>
</dbReference>
<evidence type="ECO:0000256" key="1">
    <source>
        <dbReference type="ARBA" id="ARBA00004651"/>
    </source>
</evidence>
<dbReference type="Gene3D" id="3.10.580.10">
    <property type="entry name" value="CBS-domain"/>
    <property type="match status" value="1"/>
</dbReference>
<evidence type="ECO:0000256" key="11">
    <source>
        <dbReference type="SAM" id="Phobius"/>
    </source>
</evidence>
<keyword evidence="4 10" id="KW-0812">Transmembrane</keyword>
<sequence>MLLEILIVFALTLVNGVLAMSELAIVSARKARLQVMADNGSRGARTAMRLAADPGRFLSSVQIGITLVGILAGAFSGATLGVRMADALAAAGLTPSLARTLGVGSVVVAITYTSLIFGELVPKQIALRAPESSAARIAPLLHGIAVAAAPIVWLLDKSGKLVLALLGQSGDPDNGVTDEEVRMVLSEARSAGIMEEAETDMIAGVMRIADRTARGLMVPRHEVKFVEVTDDLATVAMRFRETDHSRLPVRDGDPDEIIGVVKSRDFLETGASGTVQELRDLIVEAPVVRDGMAALDVLETLRKSPAHMVFVYDEYGHFEGIITPMDVLEAIVGEFHEGEGAETKIVSREDGSLLVAGWTPVDEFAERIGWVLDKDRDYATVAGLVLEKMETLPRLGEHFDLGGWRIEVVDVDGRRIDKLLVWRKPE</sequence>
<evidence type="ECO:0000259" key="12">
    <source>
        <dbReference type="PROSITE" id="PS51371"/>
    </source>
</evidence>
<feature type="transmembrane region" description="Helical" evidence="11">
    <location>
        <begin position="57"/>
        <end position="80"/>
    </location>
</feature>
<dbReference type="InterPro" id="IPR046342">
    <property type="entry name" value="CBS_dom_sf"/>
</dbReference>
<dbReference type="GO" id="GO:0050660">
    <property type="term" value="F:flavin adenine dinucleotide binding"/>
    <property type="evidence" value="ECO:0007669"/>
    <property type="project" value="InterPro"/>
</dbReference>
<dbReference type="Pfam" id="PF00571">
    <property type="entry name" value="CBS"/>
    <property type="match status" value="2"/>
</dbReference>
<dbReference type="InterPro" id="IPR016169">
    <property type="entry name" value="FAD-bd_PCMH_sub2"/>
</dbReference>
<feature type="domain" description="CBS" evidence="12">
    <location>
        <begin position="217"/>
        <end position="277"/>
    </location>
</feature>
<evidence type="ECO:0000313" key="15">
    <source>
        <dbReference type="Proteomes" id="UP000284202"/>
    </source>
</evidence>
<evidence type="ECO:0000256" key="3">
    <source>
        <dbReference type="ARBA" id="ARBA00022475"/>
    </source>
</evidence>
<dbReference type="GO" id="GO:0005886">
    <property type="term" value="C:plasma membrane"/>
    <property type="evidence" value="ECO:0007669"/>
    <property type="project" value="UniProtKB-SubCell"/>
</dbReference>
<feature type="domain" description="CNNM transmembrane" evidence="13">
    <location>
        <begin position="1"/>
        <end position="198"/>
    </location>
</feature>
<keyword evidence="8 10" id="KW-0472">Membrane</keyword>
<protein>
    <submittedName>
        <fullName evidence="14">HlyC/CorC family transporter</fullName>
    </submittedName>
</protein>
<evidence type="ECO:0000256" key="9">
    <source>
        <dbReference type="PROSITE-ProRule" id="PRU00703"/>
    </source>
</evidence>
<evidence type="ECO:0000256" key="5">
    <source>
        <dbReference type="ARBA" id="ARBA00022737"/>
    </source>
</evidence>
<dbReference type="InterPro" id="IPR005170">
    <property type="entry name" value="Transptr-assoc_dom"/>
</dbReference>
<dbReference type="PROSITE" id="PS51371">
    <property type="entry name" value="CBS"/>
    <property type="match status" value="2"/>
</dbReference>
<keyword evidence="6 10" id="KW-1133">Transmembrane helix</keyword>
<organism evidence="14 15">
    <name type="scientific">Paracoccus onubensis</name>
    <dbReference type="NCBI Taxonomy" id="1675788"/>
    <lineage>
        <taxon>Bacteria</taxon>
        <taxon>Pseudomonadati</taxon>
        <taxon>Pseudomonadota</taxon>
        <taxon>Alphaproteobacteria</taxon>
        <taxon>Rhodobacterales</taxon>
        <taxon>Paracoccaceae</taxon>
        <taxon>Paracoccus</taxon>
    </lineage>
</organism>
<evidence type="ECO:0000259" key="13">
    <source>
        <dbReference type="PROSITE" id="PS51846"/>
    </source>
</evidence>
<feature type="transmembrane region" description="Helical" evidence="11">
    <location>
        <begin position="6"/>
        <end position="26"/>
    </location>
</feature>
<comment type="caution">
    <text evidence="14">The sequence shown here is derived from an EMBL/GenBank/DDBJ whole genome shotgun (WGS) entry which is preliminary data.</text>
</comment>
<dbReference type="InterPro" id="IPR051676">
    <property type="entry name" value="UPF0053_domain"/>
</dbReference>
<evidence type="ECO:0000256" key="8">
    <source>
        <dbReference type="ARBA" id="ARBA00023136"/>
    </source>
</evidence>
<dbReference type="InterPro" id="IPR002550">
    <property type="entry name" value="CNNM"/>
</dbReference>
<evidence type="ECO:0000256" key="6">
    <source>
        <dbReference type="ARBA" id="ARBA00022989"/>
    </source>
</evidence>
<comment type="subcellular location">
    <subcellularLocation>
        <location evidence="1">Cell membrane</location>
        <topology evidence="1">Multi-pass membrane protein</topology>
    </subcellularLocation>
</comment>
<dbReference type="EMBL" id="QZCG01000003">
    <property type="protein sequence ID" value="RJE87322.1"/>
    <property type="molecule type" value="Genomic_DNA"/>
</dbReference>